<protein>
    <submittedName>
        <fullName evidence="2">Uncharacterized protein</fullName>
    </submittedName>
</protein>
<sequence>MPASTPQTVPAANYTGVIQRGLPAVSPQIRARQHPCHRASSPSGTSGAVRA</sequence>
<dbReference type="Proteomes" id="UP001589575">
    <property type="component" value="Unassembled WGS sequence"/>
</dbReference>
<evidence type="ECO:0000256" key="1">
    <source>
        <dbReference type="SAM" id="MobiDB-lite"/>
    </source>
</evidence>
<reference evidence="2 3" key="1">
    <citation type="submission" date="2024-09" db="EMBL/GenBank/DDBJ databases">
        <authorList>
            <person name="Sun Q."/>
            <person name="Mori K."/>
        </authorList>
    </citation>
    <scope>NUCLEOTIDE SEQUENCE [LARGE SCALE GENOMIC DNA]</scope>
    <source>
        <strain evidence="2 3">CCM 7609</strain>
    </source>
</reference>
<accession>A0ABV5FX90</accession>
<organism evidence="2 3">
    <name type="scientific">Citricoccus parietis</name>
    <dbReference type="NCBI Taxonomy" id="592307"/>
    <lineage>
        <taxon>Bacteria</taxon>
        <taxon>Bacillati</taxon>
        <taxon>Actinomycetota</taxon>
        <taxon>Actinomycetes</taxon>
        <taxon>Micrococcales</taxon>
        <taxon>Micrococcaceae</taxon>
        <taxon>Citricoccus</taxon>
    </lineage>
</organism>
<evidence type="ECO:0000313" key="2">
    <source>
        <dbReference type="EMBL" id="MFB9071296.1"/>
    </source>
</evidence>
<comment type="caution">
    <text evidence="2">The sequence shown here is derived from an EMBL/GenBank/DDBJ whole genome shotgun (WGS) entry which is preliminary data.</text>
</comment>
<feature type="region of interest" description="Disordered" evidence="1">
    <location>
        <begin position="30"/>
        <end position="51"/>
    </location>
</feature>
<name>A0ABV5FX90_9MICC</name>
<feature type="compositionally biased region" description="Polar residues" evidence="1">
    <location>
        <begin position="40"/>
        <end position="51"/>
    </location>
</feature>
<keyword evidence="3" id="KW-1185">Reference proteome</keyword>
<evidence type="ECO:0000313" key="3">
    <source>
        <dbReference type="Proteomes" id="UP001589575"/>
    </source>
</evidence>
<proteinExistence type="predicted"/>
<gene>
    <name evidence="2" type="ORF">ACFFX0_08840</name>
</gene>
<dbReference type="EMBL" id="JBHMFI010000001">
    <property type="protein sequence ID" value="MFB9071296.1"/>
    <property type="molecule type" value="Genomic_DNA"/>
</dbReference>